<gene>
    <name evidence="2" type="ORF">SBA1_680036</name>
</gene>
<dbReference type="Gene3D" id="2.60.40.1080">
    <property type="match status" value="1"/>
</dbReference>
<evidence type="ECO:0000256" key="1">
    <source>
        <dbReference type="SAM" id="SignalP"/>
    </source>
</evidence>
<proteinExistence type="predicted"/>
<dbReference type="Proteomes" id="UP000238701">
    <property type="component" value="Unassembled WGS sequence"/>
</dbReference>
<dbReference type="AlphaFoldDB" id="A0A2U3L4F3"/>
<evidence type="ECO:0000313" key="3">
    <source>
        <dbReference type="Proteomes" id="UP000238701"/>
    </source>
</evidence>
<evidence type="ECO:0000313" key="2">
    <source>
        <dbReference type="EMBL" id="SPF46782.1"/>
    </source>
</evidence>
<name>A0A2U3L4F3_9BACT</name>
<keyword evidence="1" id="KW-0732">Signal</keyword>
<accession>A0A2U3L4F3</accession>
<organism evidence="2 3">
    <name type="scientific">Candidatus Sulfotelmatobacter kueseliae</name>
    <dbReference type="NCBI Taxonomy" id="2042962"/>
    <lineage>
        <taxon>Bacteria</taxon>
        <taxon>Pseudomonadati</taxon>
        <taxon>Acidobacteriota</taxon>
        <taxon>Terriglobia</taxon>
        <taxon>Terriglobales</taxon>
        <taxon>Candidatus Korobacteraceae</taxon>
        <taxon>Candidatus Sulfotelmatobacter</taxon>
    </lineage>
</organism>
<reference evidence="3" key="1">
    <citation type="submission" date="2018-02" db="EMBL/GenBank/DDBJ databases">
        <authorList>
            <person name="Hausmann B."/>
        </authorList>
    </citation>
    <scope>NUCLEOTIDE SEQUENCE [LARGE SCALE GENOMIC DNA]</scope>
    <source>
        <strain evidence="3">Peat soil MAG SbA1</strain>
    </source>
</reference>
<dbReference type="OrthoDB" id="10012185at2"/>
<sequence length="133" mass="13967">MKGKWFSIAVLMVVGAMLMSQPSCARSQQLVAITLQPSGGFVFEGYNAAGQFTAYGSFIHPPENKDISDKVVWTLDIANFGTITQTGLVTYTRTDGCGSGLVNATYNNPPGNPSGSVVLGSAPVSGWNNANCK</sequence>
<protein>
    <submittedName>
        <fullName evidence="2">Uncharacterized protein</fullName>
    </submittedName>
</protein>
<feature type="chain" id="PRO_5015744389" evidence="1">
    <location>
        <begin position="26"/>
        <end position="133"/>
    </location>
</feature>
<feature type="signal peptide" evidence="1">
    <location>
        <begin position="1"/>
        <end position="25"/>
    </location>
</feature>
<dbReference type="EMBL" id="OMOD01000164">
    <property type="protein sequence ID" value="SPF46782.1"/>
    <property type="molecule type" value="Genomic_DNA"/>
</dbReference>